<dbReference type="RefSeq" id="WP_272738367.1">
    <property type="nucleotide sequence ID" value="NZ_CP116942.1"/>
</dbReference>
<name>A0AAE9YI04_9ACTN</name>
<keyword evidence="9" id="KW-1185">Reference proteome</keyword>
<evidence type="ECO:0000313" key="9">
    <source>
        <dbReference type="Proteomes" id="UP001216390"/>
    </source>
</evidence>
<keyword evidence="6" id="KW-0175">Coiled coil</keyword>
<dbReference type="NCBIfam" id="TIGR00219">
    <property type="entry name" value="mreC"/>
    <property type="match status" value="1"/>
</dbReference>
<dbReference type="AlphaFoldDB" id="A0AAE9YI04"/>
<protein>
    <recommendedName>
        <fullName evidence="2 5">Cell shape-determining protein MreC</fullName>
    </recommendedName>
    <alternativeName>
        <fullName evidence="4 5">Cell shape protein MreC</fullName>
    </alternativeName>
</protein>
<evidence type="ECO:0000256" key="6">
    <source>
        <dbReference type="SAM" id="Coils"/>
    </source>
</evidence>
<dbReference type="InterPro" id="IPR042177">
    <property type="entry name" value="Cell/Rod_1"/>
</dbReference>
<dbReference type="KEGG" id="ima:PO878_08965"/>
<dbReference type="PANTHER" id="PTHR34138">
    <property type="entry name" value="CELL SHAPE-DETERMINING PROTEIN MREC"/>
    <property type="match status" value="1"/>
</dbReference>
<dbReference type="GO" id="GO:0008360">
    <property type="term" value="P:regulation of cell shape"/>
    <property type="evidence" value="ECO:0007669"/>
    <property type="project" value="UniProtKB-KW"/>
</dbReference>
<dbReference type="Proteomes" id="UP001216390">
    <property type="component" value="Chromosome"/>
</dbReference>
<dbReference type="EMBL" id="CP116942">
    <property type="protein sequence ID" value="WCO68852.1"/>
    <property type="molecule type" value="Genomic_DNA"/>
</dbReference>
<evidence type="ECO:0000256" key="5">
    <source>
        <dbReference type="PIRNR" id="PIRNR038471"/>
    </source>
</evidence>
<organism evidence="8 9">
    <name type="scientific">Iamia majanohamensis</name>
    <dbReference type="NCBI Taxonomy" id="467976"/>
    <lineage>
        <taxon>Bacteria</taxon>
        <taxon>Bacillati</taxon>
        <taxon>Actinomycetota</taxon>
        <taxon>Acidimicrobiia</taxon>
        <taxon>Acidimicrobiales</taxon>
        <taxon>Iamiaceae</taxon>
        <taxon>Iamia</taxon>
    </lineage>
</organism>
<reference evidence="8" key="1">
    <citation type="submission" date="2023-01" db="EMBL/GenBank/DDBJ databases">
        <title>The diversity of Class Acidimicrobiia in South China Sea sediment environments and the proposal of Iamia marina sp. nov., a novel species of the genus Iamia.</title>
        <authorList>
            <person name="He Y."/>
            <person name="Tian X."/>
        </authorList>
    </citation>
    <scope>NUCLEOTIDE SEQUENCE</scope>
    <source>
        <strain evidence="8">DSM 19957</strain>
    </source>
</reference>
<dbReference type="PANTHER" id="PTHR34138:SF1">
    <property type="entry name" value="CELL SHAPE-DETERMINING PROTEIN MREC"/>
    <property type="match status" value="1"/>
</dbReference>
<comment type="function">
    <text evidence="5">Involved in formation and maintenance of cell shape.</text>
</comment>
<dbReference type="PIRSF" id="PIRSF038471">
    <property type="entry name" value="MreC"/>
    <property type="match status" value="1"/>
</dbReference>
<comment type="similarity">
    <text evidence="1 5">Belongs to the MreC family.</text>
</comment>
<evidence type="ECO:0000256" key="1">
    <source>
        <dbReference type="ARBA" id="ARBA00009369"/>
    </source>
</evidence>
<feature type="domain" description="Rod shape-determining protein MreC beta-barrel core" evidence="7">
    <location>
        <begin position="123"/>
        <end position="271"/>
    </location>
</feature>
<keyword evidence="3 5" id="KW-0133">Cell shape</keyword>
<dbReference type="InterPro" id="IPR055342">
    <property type="entry name" value="MreC_beta-barrel_core"/>
</dbReference>
<accession>A0AAE9YI04</accession>
<proteinExistence type="inferred from homology"/>
<sequence length="278" mass="29546">MPSSRRFGRSRFTLVLLILASLTILTLDYRDTGPVQGLRSVAGTIFSPFRSVGDAIADPFQNGWNGIFGYDDLEDENARLRAEIEELKGQEVANANAAAENEQLRRMNELPVTGDIPTVVAEVVSAPLTNFDTTIEINRGSGEGISEGMAVITDAGLVGRVVQVEGGRSRVRLITDPDYPTVGARLVESGDVGGAEPGTDGNLVVQDGIQLDTAVERGDEVVTAGTRGSEYPPGIPIGSVLSVGRTGDRTEKTLEIEPSASLEGLRFVAVLLCDEDCQ</sequence>
<dbReference type="Pfam" id="PF04085">
    <property type="entry name" value="MreC"/>
    <property type="match status" value="1"/>
</dbReference>
<dbReference type="GO" id="GO:0005886">
    <property type="term" value="C:plasma membrane"/>
    <property type="evidence" value="ECO:0007669"/>
    <property type="project" value="TreeGrafter"/>
</dbReference>
<dbReference type="InterPro" id="IPR042175">
    <property type="entry name" value="Cell/Rod_MreC_2"/>
</dbReference>
<dbReference type="Gene3D" id="2.40.10.350">
    <property type="entry name" value="Rod shape-determining protein MreC, domain 2"/>
    <property type="match status" value="1"/>
</dbReference>
<evidence type="ECO:0000313" key="8">
    <source>
        <dbReference type="EMBL" id="WCO68852.1"/>
    </source>
</evidence>
<dbReference type="Gene3D" id="2.40.10.340">
    <property type="entry name" value="Rod shape-determining protein MreC, domain 1"/>
    <property type="match status" value="1"/>
</dbReference>
<evidence type="ECO:0000256" key="3">
    <source>
        <dbReference type="ARBA" id="ARBA00022960"/>
    </source>
</evidence>
<feature type="coiled-coil region" evidence="6">
    <location>
        <begin position="70"/>
        <end position="107"/>
    </location>
</feature>
<evidence type="ECO:0000256" key="2">
    <source>
        <dbReference type="ARBA" id="ARBA00013855"/>
    </source>
</evidence>
<gene>
    <name evidence="8" type="primary">mreC</name>
    <name evidence="8" type="ORF">PO878_08965</name>
</gene>
<dbReference type="InterPro" id="IPR007221">
    <property type="entry name" value="MreC"/>
</dbReference>
<evidence type="ECO:0000256" key="4">
    <source>
        <dbReference type="ARBA" id="ARBA00032089"/>
    </source>
</evidence>
<evidence type="ECO:0000259" key="7">
    <source>
        <dbReference type="Pfam" id="PF04085"/>
    </source>
</evidence>